<accession>A0A0D2MWV3</accession>
<keyword evidence="3" id="KW-1185">Reference proteome</keyword>
<evidence type="ECO:0000313" key="2">
    <source>
        <dbReference type="EMBL" id="KIY98695.1"/>
    </source>
</evidence>
<dbReference type="Proteomes" id="UP000054498">
    <property type="component" value="Unassembled WGS sequence"/>
</dbReference>
<dbReference type="EMBL" id="KK102095">
    <property type="protein sequence ID" value="KIY98695.1"/>
    <property type="molecule type" value="Genomic_DNA"/>
</dbReference>
<evidence type="ECO:0000313" key="3">
    <source>
        <dbReference type="Proteomes" id="UP000054498"/>
    </source>
</evidence>
<evidence type="ECO:0000256" key="1">
    <source>
        <dbReference type="SAM" id="MobiDB-lite"/>
    </source>
</evidence>
<dbReference type="KEGG" id="mng:MNEG_9270"/>
<proteinExistence type="predicted"/>
<dbReference type="RefSeq" id="XP_013897715.1">
    <property type="nucleotide sequence ID" value="XM_014042261.1"/>
</dbReference>
<organism evidence="2 3">
    <name type="scientific">Monoraphidium neglectum</name>
    <dbReference type="NCBI Taxonomy" id="145388"/>
    <lineage>
        <taxon>Eukaryota</taxon>
        <taxon>Viridiplantae</taxon>
        <taxon>Chlorophyta</taxon>
        <taxon>core chlorophytes</taxon>
        <taxon>Chlorophyceae</taxon>
        <taxon>CS clade</taxon>
        <taxon>Sphaeropleales</taxon>
        <taxon>Selenastraceae</taxon>
        <taxon>Monoraphidium</taxon>
    </lineage>
</organism>
<dbReference type="GeneID" id="25742145"/>
<sequence>MRPSPFDPDAPRVLSPMGWLHRYVRQRWRGRFLLFVEDLMPERAPYGAAAEDERCGTGDDVASTPSLEVVQQSAFRLEGPQDDELGDEPRYRALLSGVECCAVLPDGRERKVACDETFTGLGVTRRQAEQAAAGLARDWFVAQGLWDPNTVEGPPPPNISLTRVANRHRVQSRLRDESNPLAFLDLTLGAGRVHRVVLELFNHTEPLVRQEEGRKLELGPGAACFMQMLHGAAESPQQQAAARSNEGGAAPLTAPPGAFGGSGVIGAEFGCILPTLLMAVGGTPENALEIAGGPH</sequence>
<dbReference type="OrthoDB" id="10587940at2759"/>
<dbReference type="AlphaFoldDB" id="A0A0D2MWV3"/>
<name>A0A0D2MWV3_9CHLO</name>
<gene>
    <name evidence="2" type="ORF">MNEG_9270</name>
</gene>
<protein>
    <submittedName>
        <fullName evidence="2">Uncharacterized protein</fullName>
    </submittedName>
</protein>
<reference evidence="2 3" key="1">
    <citation type="journal article" date="2013" name="BMC Genomics">
        <title>Reconstruction of the lipid metabolism for the microalga Monoraphidium neglectum from its genome sequence reveals characteristics suitable for biofuel production.</title>
        <authorList>
            <person name="Bogen C."/>
            <person name="Al-Dilaimi A."/>
            <person name="Albersmeier A."/>
            <person name="Wichmann J."/>
            <person name="Grundmann M."/>
            <person name="Rupp O."/>
            <person name="Lauersen K.J."/>
            <person name="Blifernez-Klassen O."/>
            <person name="Kalinowski J."/>
            <person name="Goesmann A."/>
            <person name="Mussgnug J.H."/>
            <person name="Kruse O."/>
        </authorList>
    </citation>
    <scope>NUCLEOTIDE SEQUENCE [LARGE SCALE GENOMIC DNA]</scope>
    <source>
        <strain evidence="2 3">SAG 48.87</strain>
    </source>
</reference>
<feature type="region of interest" description="Disordered" evidence="1">
    <location>
        <begin position="235"/>
        <end position="254"/>
    </location>
</feature>